<dbReference type="InterPro" id="IPR037914">
    <property type="entry name" value="SpoVT-AbrB_sf"/>
</dbReference>
<dbReference type="Pfam" id="PF04014">
    <property type="entry name" value="MazE_antitoxin"/>
    <property type="match status" value="1"/>
</dbReference>
<dbReference type="GO" id="GO:0003677">
    <property type="term" value="F:DNA binding"/>
    <property type="evidence" value="ECO:0007669"/>
    <property type="project" value="InterPro"/>
</dbReference>
<organism evidence="2 3">
    <name type="scientific">Candidatus Beckwithbacteria bacterium CG_4_10_14_0_2_um_filter_47_25</name>
    <dbReference type="NCBI Taxonomy" id="1974493"/>
    <lineage>
        <taxon>Bacteria</taxon>
        <taxon>Candidatus Beckwithiibacteriota</taxon>
    </lineage>
</organism>
<evidence type="ECO:0000313" key="2">
    <source>
        <dbReference type="EMBL" id="PJA23297.1"/>
    </source>
</evidence>
<evidence type="ECO:0000259" key="1">
    <source>
        <dbReference type="SMART" id="SM00966"/>
    </source>
</evidence>
<dbReference type="SUPFAM" id="SSF89447">
    <property type="entry name" value="AbrB/MazE/MraZ-like"/>
    <property type="match status" value="1"/>
</dbReference>
<comment type="caution">
    <text evidence="2">The sequence shown here is derived from an EMBL/GenBank/DDBJ whole genome shotgun (WGS) entry which is preliminary data.</text>
</comment>
<dbReference type="NCBIfam" id="TIGR01439">
    <property type="entry name" value="lp_hng_hel_AbrB"/>
    <property type="match status" value="1"/>
</dbReference>
<feature type="domain" description="SpoVT-AbrB" evidence="1">
    <location>
        <begin position="5"/>
        <end position="48"/>
    </location>
</feature>
<dbReference type="SMART" id="SM00966">
    <property type="entry name" value="SpoVT_AbrB"/>
    <property type="match status" value="1"/>
</dbReference>
<evidence type="ECO:0000313" key="3">
    <source>
        <dbReference type="Proteomes" id="UP000228627"/>
    </source>
</evidence>
<dbReference type="AlphaFoldDB" id="A0A2M7W7E4"/>
<dbReference type="EMBL" id="PFQG01000024">
    <property type="protein sequence ID" value="PJA23297.1"/>
    <property type="molecule type" value="Genomic_DNA"/>
</dbReference>
<gene>
    <name evidence="2" type="ORF">COX59_00570</name>
</gene>
<dbReference type="InterPro" id="IPR007159">
    <property type="entry name" value="SpoVT-AbrB_dom"/>
</dbReference>
<dbReference type="Proteomes" id="UP000228627">
    <property type="component" value="Unassembled WGS sequence"/>
</dbReference>
<reference evidence="3" key="1">
    <citation type="submission" date="2017-09" db="EMBL/GenBank/DDBJ databases">
        <title>Depth-based differentiation of microbial function through sediment-hosted aquifers and enrichment of novel symbionts in the deep terrestrial subsurface.</title>
        <authorList>
            <person name="Probst A.J."/>
            <person name="Ladd B."/>
            <person name="Jarett J.K."/>
            <person name="Geller-Mcgrath D.E."/>
            <person name="Sieber C.M.K."/>
            <person name="Emerson J.B."/>
            <person name="Anantharaman K."/>
            <person name="Thomas B.C."/>
            <person name="Malmstrom R."/>
            <person name="Stieglmeier M."/>
            <person name="Klingl A."/>
            <person name="Woyke T."/>
            <person name="Ryan C.M."/>
            <person name="Banfield J.F."/>
        </authorList>
    </citation>
    <scope>NUCLEOTIDE SEQUENCE [LARGE SCALE GENOMIC DNA]</scope>
</reference>
<proteinExistence type="predicted"/>
<name>A0A2M7W7E4_9BACT</name>
<protein>
    <recommendedName>
        <fullName evidence="1">SpoVT-AbrB domain-containing protein</fullName>
    </recommendedName>
</protein>
<sequence length="49" mass="5725">MKIIGRMISRGRVTIPKKIRDKLNLYGGEKLQFDIENKKIIVRLITTEP</sequence>
<accession>A0A2M7W7E4</accession>
<dbReference type="Gene3D" id="2.10.260.10">
    <property type="match status" value="1"/>
</dbReference>